<reference evidence="1 2" key="1">
    <citation type="submission" date="2021-08" db="EMBL/GenBank/DDBJ databases">
        <title>Devosia salina sp. nov., isolated from the South China Sea sediment.</title>
        <authorList>
            <person name="Zhou Z."/>
        </authorList>
    </citation>
    <scope>NUCLEOTIDE SEQUENCE [LARGE SCALE GENOMIC DNA]</scope>
    <source>
        <strain evidence="1 2">SCS-3</strain>
    </source>
</reference>
<proteinExistence type="predicted"/>
<organism evidence="1 2">
    <name type="scientific">Devosia salina</name>
    <dbReference type="NCBI Taxonomy" id="2860336"/>
    <lineage>
        <taxon>Bacteria</taxon>
        <taxon>Pseudomonadati</taxon>
        <taxon>Pseudomonadota</taxon>
        <taxon>Alphaproteobacteria</taxon>
        <taxon>Hyphomicrobiales</taxon>
        <taxon>Devosiaceae</taxon>
        <taxon>Devosia</taxon>
    </lineage>
</organism>
<evidence type="ECO:0000313" key="2">
    <source>
        <dbReference type="Proteomes" id="UP000825799"/>
    </source>
</evidence>
<protein>
    <submittedName>
        <fullName evidence="1">Uncharacterized protein</fullName>
    </submittedName>
</protein>
<evidence type="ECO:0000313" key="1">
    <source>
        <dbReference type="EMBL" id="QYO75868.1"/>
    </source>
</evidence>
<sequence length="46" mass="5119">MRVLHVMSQIMLTALFALSISFLTFAASFAEAPRSEFLPTSTVQTR</sequence>
<dbReference type="RefSeq" id="WP_220304363.1">
    <property type="nucleotide sequence ID" value="NZ_CP080590.1"/>
</dbReference>
<dbReference type="EMBL" id="CP080590">
    <property type="protein sequence ID" value="QYO75868.1"/>
    <property type="molecule type" value="Genomic_DNA"/>
</dbReference>
<accession>A0ABX8WAQ9</accession>
<dbReference type="Proteomes" id="UP000825799">
    <property type="component" value="Chromosome"/>
</dbReference>
<name>A0ABX8WAQ9_9HYPH</name>
<keyword evidence="2" id="KW-1185">Reference proteome</keyword>
<gene>
    <name evidence="1" type="ORF">K1X15_14695</name>
</gene>